<comment type="caution">
    <text evidence="1">The sequence shown here is derived from an EMBL/GenBank/DDBJ whole genome shotgun (WGS) entry which is preliminary data.</text>
</comment>
<sequence>MKRSIKLNPEVDIEIEKAKYYFLLKNIKLSKGDIVRLAMTAFNSRLKKEII</sequence>
<dbReference type="Proteomes" id="UP000244225">
    <property type="component" value="Unassembled WGS sequence"/>
</dbReference>
<protein>
    <submittedName>
        <fullName evidence="1">Uncharacterized protein</fullName>
    </submittedName>
</protein>
<accession>A0A2T5YDT3</accession>
<gene>
    <name evidence="1" type="ORF">C8N40_110119</name>
</gene>
<proteinExistence type="predicted"/>
<evidence type="ECO:0000313" key="2">
    <source>
        <dbReference type="Proteomes" id="UP000244225"/>
    </source>
</evidence>
<evidence type="ECO:0000313" key="1">
    <source>
        <dbReference type="EMBL" id="PTX14690.1"/>
    </source>
</evidence>
<dbReference type="AlphaFoldDB" id="A0A2T5YDT3"/>
<dbReference type="EMBL" id="QBKI01000010">
    <property type="protein sequence ID" value="PTX14690.1"/>
    <property type="molecule type" value="Genomic_DNA"/>
</dbReference>
<name>A0A2T5YDT3_9BACT</name>
<keyword evidence="2" id="KW-1185">Reference proteome</keyword>
<organism evidence="1 2">
    <name type="scientific">Pontibacter mucosus</name>
    <dbReference type="NCBI Taxonomy" id="1649266"/>
    <lineage>
        <taxon>Bacteria</taxon>
        <taxon>Pseudomonadati</taxon>
        <taxon>Bacteroidota</taxon>
        <taxon>Cytophagia</taxon>
        <taxon>Cytophagales</taxon>
        <taxon>Hymenobacteraceae</taxon>
        <taxon>Pontibacter</taxon>
    </lineage>
</organism>
<reference evidence="1 2" key="1">
    <citation type="submission" date="2018-04" db="EMBL/GenBank/DDBJ databases">
        <title>Genomic Encyclopedia of Archaeal and Bacterial Type Strains, Phase II (KMG-II): from individual species to whole genera.</title>
        <authorList>
            <person name="Goeker M."/>
        </authorList>
    </citation>
    <scope>NUCLEOTIDE SEQUENCE [LARGE SCALE GENOMIC DNA]</scope>
    <source>
        <strain evidence="1 2">DSM 100162</strain>
    </source>
</reference>